<reference evidence="2" key="1">
    <citation type="submission" date="2013-09" db="EMBL/GenBank/DDBJ databases">
        <title>The Genome Sequence of Anopheles maculatus species B.</title>
        <authorList>
            <consortium name="The Broad Institute Genomics Platform"/>
            <person name="Neafsey D.E."/>
            <person name="Besansky N."/>
            <person name="Howell P."/>
            <person name="Walton C."/>
            <person name="Young S.K."/>
            <person name="Zeng Q."/>
            <person name="Gargeya S."/>
            <person name="Fitzgerald M."/>
            <person name="Haas B."/>
            <person name="Abouelleil A."/>
            <person name="Allen A.W."/>
            <person name="Alvarado L."/>
            <person name="Arachchi H.M."/>
            <person name="Berlin A.M."/>
            <person name="Chapman S.B."/>
            <person name="Gainer-Dewar J."/>
            <person name="Goldberg J."/>
            <person name="Griggs A."/>
            <person name="Gujja S."/>
            <person name="Hansen M."/>
            <person name="Howarth C."/>
            <person name="Imamovic A."/>
            <person name="Ireland A."/>
            <person name="Larimer J."/>
            <person name="McCowan C."/>
            <person name="Murphy C."/>
            <person name="Pearson M."/>
            <person name="Poon T.W."/>
            <person name="Priest M."/>
            <person name="Roberts A."/>
            <person name="Saif S."/>
            <person name="Shea T."/>
            <person name="Sisk P."/>
            <person name="Sykes S."/>
            <person name="Wortman J."/>
            <person name="Nusbaum C."/>
            <person name="Birren B."/>
        </authorList>
    </citation>
    <scope>NUCLEOTIDE SEQUENCE [LARGE SCALE GENOMIC DNA]</scope>
    <source>
        <strain evidence="2">maculatus3</strain>
    </source>
</reference>
<dbReference type="Gene3D" id="1.25.40.10">
    <property type="entry name" value="Tetratricopeptide repeat domain"/>
    <property type="match status" value="1"/>
</dbReference>
<dbReference type="EnsemblMetazoa" id="AMAM023490-RA">
    <property type="protein sequence ID" value="AMAM023490-PA"/>
    <property type="gene ID" value="AMAM023490"/>
</dbReference>
<evidence type="ECO:0000313" key="1">
    <source>
        <dbReference type="EnsemblMetazoa" id="AMAM023490-PA"/>
    </source>
</evidence>
<dbReference type="AlphaFoldDB" id="A0A182TBH2"/>
<name>A0A182TBH2_9DIPT</name>
<dbReference type="Pfam" id="PF12895">
    <property type="entry name" value="ANAPC3"/>
    <property type="match status" value="1"/>
</dbReference>
<evidence type="ECO:0000313" key="2">
    <source>
        <dbReference type="Proteomes" id="UP000075901"/>
    </source>
</evidence>
<keyword evidence="2" id="KW-1185">Reference proteome</keyword>
<accession>A0A182TBH2</accession>
<protein>
    <submittedName>
        <fullName evidence="1">Uncharacterized protein</fullName>
    </submittedName>
</protein>
<dbReference type="Proteomes" id="UP000075901">
    <property type="component" value="Unassembled WGS sequence"/>
</dbReference>
<dbReference type="InterPro" id="IPR011990">
    <property type="entry name" value="TPR-like_helical_dom_sf"/>
</dbReference>
<proteinExistence type="predicted"/>
<dbReference type="SUPFAM" id="SSF48452">
    <property type="entry name" value="TPR-like"/>
    <property type="match status" value="1"/>
</dbReference>
<sequence>MEQELIDIECYRKTVKNYIDLRRYQTALFWAEKVTVLSNGEPRDVYWEAQCMFLLREFQRAAHTIRSRGLEKTNLLCHYLAAECLNEAKEYQAALEILNSVDCETLSCAMSGRIGSCTASSMKDDSTTDESHDGSVYEEPFKNDIIASVYFLK</sequence>
<dbReference type="VEuPathDB" id="VectorBase:AMAM023490"/>
<reference evidence="1" key="2">
    <citation type="submission" date="2020-05" db="UniProtKB">
        <authorList>
            <consortium name="EnsemblMetazoa"/>
        </authorList>
    </citation>
    <scope>IDENTIFICATION</scope>
    <source>
        <strain evidence="1">maculatus3</strain>
    </source>
</reference>
<organism evidence="1 2">
    <name type="scientific">Anopheles maculatus</name>
    <dbReference type="NCBI Taxonomy" id="74869"/>
    <lineage>
        <taxon>Eukaryota</taxon>
        <taxon>Metazoa</taxon>
        <taxon>Ecdysozoa</taxon>
        <taxon>Arthropoda</taxon>
        <taxon>Hexapoda</taxon>
        <taxon>Insecta</taxon>
        <taxon>Pterygota</taxon>
        <taxon>Neoptera</taxon>
        <taxon>Endopterygota</taxon>
        <taxon>Diptera</taxon>
        <taxon>Nematocera</taxon>
        <taxon>Culicoidea</taxon>
        <taxon>Culicidae</taxon>
        <taxon>Anophelinae</taxon>
        <taxon>Anopheles</taxon>
        <taxon>Anopheles maculatus group</taxon>
    </lineage>
</organism>